<sequence length="78" mass="9428">MGLCYGVREVIYAARVPERWMPRKIAGHSRHFFHVLVLAGAYMYFLAILMYLEWNETEGCKNKKKRFFSWQKNWIRAL</sequence>
<evidence type="ECO:0000313" key="9">
    <source>
        <dbReference type="Proteomes" id="UP000233837"/>
    </source>
</evidence>
<keyword evidence="6" id="KW-0479">Metal-binding</keyword>
<comment type="similarity">
    <text evidence="2">Belongs to the ADIPOR family.</text>
</comment>
<dbReference type="GO" id="GO:0009725">
    <property type="term" value="P:response to hormone"/>
    <property type="evidence" value="ECO:0007669"/>
    <property type="project" value="TreeGrafter"/>
</dbReference>
<dbReference type="GO" id="GO:0016020">
    <property type="term" value="C:membrane"/>
    <property type="evidence" value="ECO:0007669"/>
    <property type="project" value="UniProtKB-SubCell"/>
</dbReference>
<evidence type="ECO:0000256" key="6">
    <source>
        <dbReference type="PIRSR" id="PIRSR604254-1"/>
    </source>
</evidence>
<dbReference type="GO" id="GO:0009744">
    <property type="term" value="P:response to sucrose"/>
    <property type="evidence" value="ECO:0007669"/>
    <property type="project" value="UniProtKB-ARBA"/>
</dbReference>
<accession>A0A2I0XDJ1</accession>
<name>A0A2I0XDJ1_9ASPA</name>
<keyword evidence="5 7" id="KW-0472">Membrane</keyword>
<keyword evidence="3 7" id="KW-0812">Transmembrane</keyword>
<dbReference type="PANTHER" id="PTHR20855">
    <property type="entry name" value="ADIPOR/PROGESTIN RECEPTOR-RELATED"/>
    <property type="match status" value="1"/>
</dbReference>
<dbReference type="InterPro" id="IPR004254">
    <property type="entry name" value="AdipoR/HlyIII-related"/>
</dbReference>
<dbReference type="AlphaFoldDB" id="A0A2I0XDJ1"/>
<dbReference type="PANTHER" id="PTHR20855:SF52">
    <property type="entry name" value="ADIPONECTIN RECEPTOR PROTEIN"/>
    <property type="match status" value="1"/>
</dbReference>
<evidence type="ECO:0000256" key="1">
    <source>
        <dbReference type="ARBA" id="ARBA00004141"/>
    </source>
</evidence>
<feature type="transmembrane region" description="Helical" evidence="7">
    <location>
        <begin position="31"/>
        <end position="52"/>
    </location>
</feature>
<evidence type="ECO:0000256" key="3">
    <source>
        <dbReference type="ARBA" id="ARBA00022692"/>
    </source>
</evidence>
<comment type="subcellular location">
    <subcellularLocation>
        <location evidence="1">Membrane</location>
        <topology evidence="1">Multi-pass membrane protein</topology>
    </subcellularLocation>
</comment>
<dbReference type="Proteomes" id="UP000233837">
    <property type="component" value="Unassembled WGS sequence"/>
</dbReference>
<keyword evidence="4 7" id="KW-1133">Transmembrane helix</keyword>
<reference evidence="8 9" key="1">
    <citation type="journal article" date="2016" name="Sci. Rep.">
        <title>The Dendrobium catenatum Lindl. genome sequence provides insights into polysaccharide synthase, floral development and adaptive evolution.</title>
        <authorList>
            <person name="Zhang G.Q."/>
            <person name="Xu Q."/>
            <person name="Bian C."/>
            <person name="Tsai W.C."/>
            <person name="Yeh C.M."/>
            <person name="Liu K.W."/>
            <person name="Yoshida K."/>
            <person name="Zhang L.S."/>
            <person name="Chang S.B."/>
            <person name="Chen F."/>
            <person name="Shi Y."/>
            <person name="Su Y.Y."/>
            <person name="Zhang Y.Q."/>
            <person name="Chen L.J."/>
            <person name="Yin Y."/>
            <person name="Lin M."/>
            <person name="Huang H."/>
            <person name="Deng H."/>
            <person name="Wang Z.W."/>
            <person name="Zhu S.L."/>
            <person name="Zhao X."/>
            <person name="Deng C."/>
            <person name="Niu S.C."/>
            <person name="Huang J."/>
            <person name="Wang M."/>
            <person name="Liu G.H."/>
            <person name="Yang H.J."/>
            <person name="Xiao X.J."/>
            <person name="Hsiao Y.Y."/>
            <person name="Wu W.L."/>
            <person name="Chen Y.Y."/>
            <person name="Mitsuda N."/>
            <person name="Ohme-Takagi M."/>
            <person name="Luo Y.B."/>
            <person name="Van de Peer Y."/>
            <person name="Liu Z.J."/>
        </authorList>
    </citation>
    <scope>NUCLEOTIDE SEQUENCE [LARGE SCALE GENOMIC DNA]</scope>
    <source>
        <tissue evidence="8">The whole plant</tissue>
    </source>
</reference>
<protein>
    <submittedName>
        <fullName evidence="8">Uncharacterized protein</fullName>
    </submittedName>
</protein>
<organism evidence="8 9">
    <name type="scientific">Dendrobium catenatum</name>
    <dbReference type="NCBI Taxonomy" id="906689"/>
    <lineage>
        <taxon>Eukaryota</taxon>
        <taxon>Viridiplantae</taxon>
        <taxon>Streptophyta</taxon>
        <taxon>Embryophyta</taxon>
        <taxon>Tracheophyta</taxon>
        <taxon>Spermatophyta</taxon>
        <taxon>Magnoliopsida</taxon>
        <taxon>Liliopsida</taxon>
        <taxon>Asparagales</taxon>
        <taxon>Orchidaceae</taxon>
        <taxon>Epidendroideae</taxon>
        <taxon>Malaxideae</taxon>
        <taxon>Dendrobiinae</taxon>
        <taxon>Dendrobium</taxon>
    </lineage>
</organism>
<feature type="binding site" evidence="6">
    <location>
        <position position="34"/>
    </location>
    <ligand>
        <name>Zn(2+)</name>
        <dbReference type="ChEBI" id="CHEBI:29105"/>
    </ligand>
</feature>
<proteinExistence type="inferred from homology"/>
<evidence type="ECO:0000256" key="5">
    <source>
        <dbReference type="ARBA" id="ARBA00023136"/>
    </source>
</evidence>
<keyword evidence="6" id="KW-0862">Zinc</keyword>
<dbReference type="GO" id="GO:0038023">
    <property type="term" value="F:signaling receptor activity"/>
    <property type="evidence" value="ECO:0007669"/>
    <property type="project" value="TreeGrafter"/>
</dbReference>
<reference evidence="8 9" key="2">
    <citation type="journal article" date="2017" name="Nature">
        <title>The Apostasia genome and the evolution of orchids.</title>
        <authorList>
            <person name="Zhang G.Q."/>
            <person name="Liu K.W."/>
            <person name="Li Z."/>
            <person name="Lohaus R."/>
            <person name="Hsiao Y.Y."/>
            <person name="Niu S.C."/>
            <person name="Wang J.Y."/>
            <person name="Lin Y.C."/>
            <person name="Xu Q."/>
            <person name="Chen L.J."/>
            <person name="Yoshida K."/>
            <person name="Fujiwara S."/>
            <person name="Wang Z.W."/>
            <person name="Zhang Y.Q."/>
            <person name="Mitsuda N."/>
            <person name="Wang M."/>
            <person name="Liu G.H."/>
            <person name="Pecoraro L."/>
            <person name="Huang H.X."/>
            <person name="Xiao X.J."/>
            <person name="Lin M."/>
            <person name="Wu X.Y."/>
            <person name="Wu W.L."/>
            <person name="Chen Y.Y."/>
            <person name="Chang S.B."/>
            <person name="Sakamoto S."/>
            <person name="Ohme-Takagi M."/>
            <person name="Yagi M."/>
            <person name="Zeng S.J."/>
            <person name="Shen C.Y."/>
            <person name="Yeh C.M."/>
            <person name="Luo Y.B."/>
            <person name="Tsai W.C."/>
            <person name="Van de Peer Y."/>
            <person name="Liu Z.J."/>
        </authorList>
    </citation>
    <scope>NUCLEOTIDE SEQUENCE [LARGE SCALE GENOMIC DNA]</scope>
    <source>
        <tissue evidence="8">The whole plant</tissue>
    </source>
</reference>
<gene>
    <name evidence="8" type="ORF">MA16_Dca001800</name>
</gene>
<keyword evidence="9" id="KW-1185">Reference proteome</keyword>
<dbReference type="Pfam" id="PF03006">
    <property type="entry name" value="HlyIII"/>
    <property type="match status" value="1"/>
</dbReference>
<dbReference type="EMBL" id="KZ501954">
    <property type="protein sequence ID" value="PKU85969.1"/>
    <property type="molecule type" value="Genomic_DNA"/>
</dbReference>
<evidence type="ECO:0000256" key="2">
    <source>
        <dbReference type="ARBA" id="ARBA00007018"/>
    </source>
</evidence>
<dbReference type="GO" id="GO:0046872">
    <property type="term" value="F:metal ion binding"/>
    <property type="evidence" value="ECO:0007669"/>
    <property type="project" value="UniProtKB-KW"/>
</dbReference>
<evidence type="ECO:0000256" key="7">
    <source>
        <dbReference type="SAM" id="Phobius"/>
    </source>
</evidence>
<evidence type="ECO:0000256" key="4">
    <source>
        <dbReference type="ARBA" id="ARBA00022989"/>
    </source>
</evidence>
<evidence type="ECO:0000313" key="8">
    <source>
        <dbReference type="EMBL" id="PKU85969.1"/>
    </source>
</evidence>